<evidence type="ECO:0000256" key="2">
    <source>
        <dbReference type="SAM" id="Phobius"/>
    </source>
</evidence>
<dbReference type="Gene3D" id="1.20.1740.10">
    <property type="entry name" value="Amino acid/polyamine transporter I"/>
    <property type="match status" value="1"/>
</dbReference>
<keyword evidence="5" id="KW-1185">Reference proteome</keyword>
<dbReference type="GO" id="GO:0015171">
    <property type="term" value="F:amino acid transmembrane transporter activity"/>
    <property type="evidence" value="ECO:0007669"/>
    <property type="project" value="TreeGrafter"/>
</dbReference>
<gene>
    <name evidence="4" type="ORF">AAU01_08890</name>
</gene>
<dbReference type="PANTHER" id="PTHR43243:SF4">
    <property type="entry name" value="CATIONIC AMINO ACID TRANSPORTER 4"/>
    <property type="match status" value="1"/>
</dbReference>
<dbReference type="AlphaFoldDB" id="A0A4Y3N8B8"/>
<dbReference type="Pfam" id="PF13906">
    <property type="entry name" value="AA_permease_C"/>
    <property type="match status" value="1"/>
</dbReference>
<protein>
    <recommendedName>
        <fullName evidence="3">Cationic amino acid transporter C-terminal domain-containing protein</fullName>
    </recommendedName>
</protein>
<sequence length="63" mass="7229">MPVVPAFGVLASAFLMFQLHWETWVRFGAWLIIGLIIYFAYGRRHSLMNPNSPRHKVDSTPLA</sequence>
<evidence type="ECO:0000313" key="5">
    <source>
        <dbReference type="Proteomes" id="UP000317715"/>
    </source>
</evidence>
<keyword evidence="2" id="KW-1133">Transmembrane helix</keyword>
<evidence type="ECO:0000256" key="1">
    <source>
        <dbReference type="ARBA" id="ARBA00022448"/>
    </source>
</evidence>
<evidence type="ECO:0000313" key="4">
    <source>
        <dbReference type="EMBL" id="GEB18134.1"/>
    </source>
</evidence>
<reference evidence="4 5" key="1">
    <citation type="submission" date="2019-06" db="EMBL/GenBank/DDBJ databases">
        <title>Whole genome shotgun sequence of Paenarthrobacter aurescens NBRC 12136.</title>
        <authorList>
            <person name="Hosoyama A."/>
            <person name="Uohara A."/>
            <person name="Ohji S."/>
            <person name="Ichikawa N."/>
        </authorList>
    </citation>
    <scope>NUCLEOTIDE SEQUENCE [LARGE SCALE GENOMIC DNA]</scope>
    <source>
        <strain evidence="4 5">NBRC 12136</strain>
    </source>
</reference>
<dbReference type="PANTHER" id="PTHR43243">
    <property type="entry name" value="INNER MEMBRANE TRANSPORTER YGJI-RELATED"/>
    <property type="match status" value="1"/>
</dbReference>
<keyword evidence="2" id="KW-0812">Transmembrane</keyword>
<proteinExistence type="predicted"/>
<feature type="domain" description="Cationic amino acid transporter C-terminal" evidence="3">
    <location>
        <begin position="1"/>
        <end position="46"/>
    </location>
</feature>
<dbReference type="EMBL" id="BJMD01000004">
    <property type="protein sequence ID" value="GEB18134.1"/>
    <property type="molecule type" value="Genomic_DNA"/>
</dbReference>
<keyword evidence="1" id="KW-0813">Transport</keyword>
<accession>A0A4Y3N8B8</accession>
<evidence type="ECO:0000259" key="3">
    <source>
        <dbReference type="Pfam" id="PF13906"/>
    </source>
</evidence>
<dbReference type="Proteomes" id="UP000317715">
    <property type="component" value="Unassembled WGS sequence"/>
</dbReference>
<organism evidence="4 5">
    <name type="scientific">Paenarthrobacter aurescens</name>
    <name type="common">Arthrobacter aurescens</name>
    <dbReference type="NCBI Taxonomy" id="43663"/>
    <lineage>
        <taxon>Bacteria</taxon>
        <taxon>Bacillati</taxon>
        <taxon>Actinomycetota</taxon>
        <taxon>Actinomycetes</taxon>
        <taxon>Micrococcales</taxon>
        <taxon>Micrococcaceae</taxon>
        <taxon>Paenarthrobacter</taxon>
    </lineage>
</organism>
<comment type="caution">
    <text evidence="4">The sequence shown here is derived from an EMBL/GenBank/DDBJ whole genome shotgun (WGS) entry which is preliminary data.</text>
</comment>
<dbReference type="InterPro" id="IPR029485">
    <property type="entry name" value="CAT_C"/>
</dbReference>
<feature type="transmembrane region" description="Helical" evidence="2">
    <location>
        <begin position="24"/>
        <end position="41"/>
    </location>
</feature>
<keyword evidence="2" id="KW-0472">Membrane</keyword>
<name>A0A4Y3N8B8_PAEAU</name>